<evidence type="ECO:0000313" key="1">
    <source>
        <dbReference type="EMBL" id="KAF7813219.1"/>
    </source>
</evidence>
<keyword evidence="2" id="KW-1185">Reference proteome</keyword>
<accession>A0A834SZW1</accession>
<protein>
    <submittedName>
        <fullName evidence="1">Uncharacterized protein</fullName>
    </submittedName>
</protein>
<sequence length="21" mass="2592">MGQTEWWTWNPAPFWTRLGRA</sequence>
<reference evidence="1" key="1">
    <citation type="submission" date="2020-09" db="EMBL/GenBank/DDBJ databases">
        <title>Genome-Enabled Discovery of Anthraquinone Biosynthesis in Senna tora.</title>
        <authorList>
            <person name="Kang S.-H."/>
            <person name="Pandey R.P."/>
            <person name="Lee C.-M."/>
            <person name="Sim J.-S."/>
            <person name="Jeong J.-T."/>
            <person name="Choi B.-S."/>
            <person name="Jung M."/>
            <person name="Ginzburg D."/>
            <person name="Zhao K."/>
            <person name="Won S.Y."/>
            <person name="Oh T.-J."/>
            <person name="Yu Y."/>
            <person name="Kim N.-H."/>
            <person name="Lee O.R."/>
            <person name="Lee T.-H."/>
            <person name="Bashyal P."/>
            <person name="Kim T.-S."/>
            <person name="Lee W.-H."/>
            <person name="Kawkins C."/>
            <person name="Kim C.-K."/>
            <person name="Kim J.S."/>
            <person name="Ahn B.O."/>
            <person name="Rhee S.Y."/>
            <person name="Sohng J.K."/>
        </authorList>
    </citation>
    <scope>NUCLEOTIDE SEQUENCE</scope>
    <source>
        <tissue evidence="1">Leaf</tissue>
    </source>
</reference>
<name>A0A834SZW1_9FABA</name>
<comment type="caution">
    <text evidence="1">The sequence shown here is derived from an EMBL/GenBank/DDBJ whole genome shotgun (WGS) entry which is preliminary data.</text>
</comment>
<evidence type="ECO:0000313" key="2">
    <source>
        <dbReference type="Proteomes" id="UP000634136"/>
    </source>
</evidence>
<dbReference type="Proteomes" id="UP000634136">
    <property type="component" value="Unassembled WGS sequence"/>
</dbReference>
<dbReference type="AlphaFoldDB" id="A0A834SZW1"/>
<organism evidence="1 2">
    <name type="scientific">Senna tora</name>
    <dbReference type="NCBI Taxonomy" id="362788"/>
    <lineage>
        <taxon>Eukaryota</taxon>
        <taxon>Viridiplantae</taxon>
        <taxon>Streptophyta</taxon>
        <taxon>Embryophyta</taxon>
        <taxon>Tracheophyta</taxon>
        <taxon>Spermatophyta</taxon>
        <taxon>Magnoliopsida</taxon>
        <taxon>eudicotyledons</taxon>
        <taxon>Gunneridae</taxon>
        <taxon>Pentapetalae</taxon>
        <taxon>rosids</taxon>
        <taxon>fabids</taxon>
        <taxon>Fabales</taxon>
        <taxon>Fabaceae</taxon>
        <taxon>Caesalpinioideae</taxon>
        <taxon>Cassia clade</taxon>
        <taxon>Senna</taxon>
    </lineage>
</organism>
<dbReference type="EMBL" id="JAAIUW010000010">
    <property type="protein sequence ID" value="KAF7813219.1"/>
    <property type="molecule type" value="Genomic_DNA"/>
</dbReference>
<gene>
    <name evidence="1" type="ORF">G2W53_034195</name>
</gene>
<proteinExistence type="predicted"/>